<comment type="caution">
    <text evidence="3">The sequence shown here is derived from an EMBL/GenBank/DDBJ whole genome shotgun (WGS) entry which is preliminary data.</text>
</comment>
<keyword evidence="4" id="KW-1185">Reference proteome</keyword>
<dbReference type="Pfam" id="PF18935">
    <property type="entry name" value="DUF5683"/>
    <property type="match status" value="1"/>
</dbReference>
<feature type="domain" description="DUF5683" evidence="2">
    <location>
        <begin position="81"/>
        <end position="233"/>
    </location>
</feature>
<dbReference type="RefSeq" id="WP_119671050.1">
    <property type="nucleotide sequence ID" value="NZ_QXED01000011.1"/>
</dbReference>
<dbReference type="Proteomes" id="UP000283523">
    <property type="component" value="Unassembled WGS sequence"/>
</dbReference>
<reference evidence="3 4" key="1">
    <citation type="submission" date="2018-08" db="EMBL/GenBank/DDBJ databases">
        <title>Fibrisoma montanum sp. nov., isolated from Danxia mountain soil.</title>
        <authorList>
            <person name="Huang Y."/>
        </authorList>
    </citation>
    <scope>NUCLEOTIDE SEQUENCE [LARGE SCALE GENOMIC DNA]</scope>
    <source>
        <strain evidence="3 4">HYT19</strain>
    </source>
</reference>
<accession>A0A418LYS3</accession>
<evidence type="ECO:0000259" key="2">
    <source>
        <dbReference type="Pfam" id="PF18935"/>
    </source>
</evidence>
<dbReference type="InterPro" id="IPR043738">
    <property type="entry name" value="DUF5683"/>
</dbReference>
<evidence type="ECO:0000313" key="3">
    <source>
        <dbReference type="EMBL" id="RIV18416.1"/>
    </source>
</evidence>
<feature type="signal peptide" evidence="1">
    <location>
        <begin position="1"/>
        <end position="24"/>
    </location>
</feature>
<dbReference type="EMBL" id="QXED01000011">
    <property type="protein sequence ID" value="RIV18416.1"/>
    <property type="molecule type" value="Genomic_DNA"/>
</dbReference>
<gene>
    <name evidence="3" type="ORF">DYU11_27960</name>
</gene>
<protein>
    <recommendedName>
        <fullName evidence="2">DUF5683 domain-containing protein</fullName>
    </recommendedName>
</protein>
<dbReference type="OrthoDB" id="9813910at2"/>
<dbReference type="AlphaFoldDB" id="A0A418LYS3"/>
<evidence type="ECO:0000256" key="1">
    <source>
        <dbReference type="SAM" id="SignalP"/>
    </source>
</evidence>
<evidence type="ECO:0000313" key="4">
    <source>
        <dbReference type="Proteomes" id="UP000283523"/>
    </source>
</evidence>
<feature type="chain" id="PRO_5019322162" description="DUF5683 domain-containing protein" evidence="1">
    <location>
        <begin position="25"/>
        <end position="233"/>
    </location>
</feature>
<sequence length="233" mass="25053">MKHFVHLILAGFLYASLTITNGMAQTGSVPAATDTLPPANRPAVPVQVGESVLTPVADSVAQIASDTVQVTPAQQAKIRKIVPRKATIRSLLLPGLGQIYNRQYWKLPFIYGGLVGAIVAFRWNQNLYSQYVDGYRVAFNAPSNSPTGKVAVVRGQVLGVDQLKRASDQFRRQRDLTVILTAAGWALNAIEANVAAHLKTFDLSDDLTLKIHPGIQPTGGLGIAPGVRVAMTF</sequence>
<keyword evidence="1" id="KW-0732">Signal</keyword>
<name>A0A418LYS3_9BACT</name>
<organism evidence="3 4">
    <name type="scientific">Fibrisoma montanum</name>
    <dbReference type="NCBI Taxonomy" id="2305895"/>
    <lineage>
        <taxon>Bacteria</taxon>
        <taxon>Pseudomonadati</taxon>
        <taxon>Bacteroidota</taxon>
        <taxon>Cytophagia</taxon>
        <taxon>Cytophagales</taxon>
        <taxon>Spirosomataceae</taxon>
        <taxon>Fibrisoma</taxon>
    </lineage>
</organism>
<proteinExistence type="predicted"/>